<gene>
    <name evidence="1" type="ORF">AOPFMNJM_1662</name>
</gene>
<reference evidence="1" key="1">
    <citation type="journal article" date="2021" name="Front. Microbiol.">
        <title>Comprehensive Comparative Genomics and Phenotyping of Methylobacterium Species.</title>
        <authorList>
            <person name="Alessa O."/>
            <person name="Ogura Y."/>
            <person name="Fujitani Y."/>
            <person name="Takami H."/>
            <person name="Hayashi T."/>
            <person name="Sahin N."/>
            <person name="Tani A."/>
        </authorList>
    </citation>
    <scope>NUCLEOTIDE SEQUENCE</scope>
    <source>
        <strain evidence="1">LMG 23639</strain>
    </source>
</reference>
<keyword evidence="2" id="KW-1185">Reference proteome</keyword>
<dbReference type="Gene3D" id="1.10.530.10">
    <property type="match status" value="1"/>
</dbReference>
<sequence>MTYPAIPAPARRLLGFIGHTEAPRGYDTIYGNNQSKLPKPLTSMTFDEVVAAGPSWTKAYGSSAAGFYQFMRNTLDAPRTLEDIKGEMGLSGRERFDPALQDAMGFHLLERRGYSRFMAGRLSVTAFGLNLAKEWASFPVLRACKGQHRKVERGQSYYAGDGQNHALVTPEAIEALLTEIRPAGASQAEAAPVPAAVAPVEAPQLVQPAGPPAAGFLGRLRSLFGRSQPAAAAVPVASPTKGDPTVYRVQERLRQLNYYRVGRLDGVDSIEFRDAVAAARKDNGLGDGGLDSAFLTGLYSFGQRPVSASRGAMKLPEAIRYRPEVMAPNVTVGATGLAGLFASVAGGAGVFDKAGATVDRFNGYLDTADAWATKGASVAAFVGAHWPWLVGALCAVLVWKAIVGLADGIAKIRAAVF</sequence>
<dbReference type="Proteomes" id="UP001055102">
    <property type="component" value="Unassembled WGS sequence"/>
</dbReference>
<evidence type="ECO:0008006" key="3">
    <source>
        <dbReference type="Google" id="ProtNLM"/>
    </source>
</evidence>
<dbReference type="RefSeq" id="WP_238275009.1">
    <property type="nucleotide sequence ID" value="NZ_BPQR01000027.1"/>
</dbReference>
<dbReference type="SUPFAM" id="SSF53955">
    <property type="entry name" value="Lysozyme-like"/>
    <property type="match status" value="1"/>
</dbReference>
<evidence type="ECO:0000313" key="1">
    <source>
        <dbReference type="EMBL" id="GJE06346.1"/>
    </source>
</evidence>
<dbReference type="EMBL" id="BPQR01000027">
    <property type="protein sequence ID" value="GJE06346.1"/>
    <property type="molecule type" value="Genomic_DNA"/>
</dbReference>
<comment type="caution">
    <text evidence="1">The sequence shown here is derived from an EMBL/GenBank/DDBJ whole genome shotgun (WGS) entry which is preliminary data.</text>
</comment>
<proteinExistence type="predicted"/>
<protein>
    <recommendedName>
        <fullName evidence="3">Peptidoglycan binding-like domain-containing protein</fullName>
    </recommendedName>
</protein>
<organism evidence="1 2">
    <name type="scientific">Methylobacterium jeotgali</name>
    <dbReference type="NCBI Taxonomy" id="381630"/>
    <lineage>
        <taxon>Bacteria</taxon>
        <taxon>Pseudomonadati</taxon>
        <taxon>Pseudomonadota</taxon>
        <taxon>Alphaproteobacteria</taxon>
        <taxon>Hyphomicrobiales</taxon>
        <taxon>Methylobacteriaceae</taxon>
        <taxon>Methylobacterium</taxon>
    </lineage>
</organism>
<dbReference type="InterPro" id="IPR023346">
    <property type="entry name" value="Lysozyme-like_dom_sf"/>
</dbReference>
<evidence type="ECO:0000313" key="2">
    <source>
        <dbReference type="Proteomes" id="UP001055102"/>
    </source>
</evidence>
<name>A0ABQ4SVS9_9HYPH</name>
<reference evidence="1" key="2">
    <citation type="submission" date="2021-08" db="EMBL/GenBank/DDBJ databases">
        <authorList>
            <person name="Tani A."/>
            <person name="Ola A."/>
            <person name="Ogura Y."/>
            <person name="Katsura K."/>
            <person name="Hayashi T."/>
        </authorList>
    </citation>
    <scope>NUCLEOTIDE SEQUENCE</scope>
    <source>
        <strain evidence="1">LMG 23639</strain>
    </source>
</reference>
<accession>A0ABQ4SVS9</accession>